<dbReference type="Proteomes" id="UP000070700">
    <property type="component" value="Unassembled WGS sequence"/>
</dbReference>
<evidence type="ECO:0000313" key="3">
    <source>
        <dbReference type="Proteomes" id="UP000070700"/>
    </source>
</evidence>
<dbReference type="InParanoid" id="A0A194XFH7"/>
<reference evidence="2 3" key="1">
    <citation type="submission" date="2015-10" db="EMBL/GenBank/DDBJ databases">
        <title>Full genome of DAOMC 229536 Phialocephala scopiformis, a fungal endophyte of spruce producing the potent anti-insectan compound rugulosin.</title>
        <authorList>
            <consortium name="DOE Joint Genome Institute"/>
            <person name="Walker A.K."/>
            <person name="Frasz S.L."/>
            <person name="Seifert K.A."/>
            <person name="Miller J.D."/>
            <person name="Mondo S.J."/>
            <person name="Labutti K."/>
            <person name="Lipzen A."/>
            <person name="Dockter R."/>
            <person name="Kennedy M."/>
            <person name="Grigoriev I.V."/>
            <person name="Spatafora J.W."/>
        </authorList>
    </citation>
    <scope>NUCLEOTIDE SEQUENCE [LARGE SCALE GENOMIC DNA]</scope>
    <source>
        <strain evidence="2 3">CBS 120377</strain>
    </source>
</reference>
<protein>
    <recommendedName>
        <fullName evidence="4">Ubiquitin-like protease family profile domain-containing protein</fullName>
    </recommendedName>
</protein>
<feature type="compositionally biased region" description="Basic and acidic residues" evidence="1">
    <location>
        <begin position="455"/>
        <end position="464"/>
    </location>
</feature>
<sequence length="471" mass="53851">MRTTNTPGLVDQYVHMICKYVNKARDPPVLKSPSCLMFTSNQFEETRRSRRPPETAEAHAKAAMRKLGFKNMAMFRELDFLFIPYIKYITHSVLVGIAPKQRFAFVIDSGPEKYNISHDLSRSISALILTLSPDIKWARDNKRPQQGEWRMYGEWSHRSQTTDDGPNAAQQDDEYNCGVFTATSAMCLAFGFRLNCFVEGDLDKRKKPRMAAEFANGGFFGPGFDYDLLDLPQIGVQPPPSPKAPAYTAPKPHATPTAQPSTAPKRKQSILRRFFSKKRKHDGSGGDREQRGLGEDDSSESEGSDGESDDEDSLPIPKEPLYTPEQVFYALNLTPKTTSKKRKNAVAYPPQFDSKVHQQAILIYDIPEEFNLQDRNYSKRELKQACRDFRVVDWKPWSFERQGFFMKFVMSEIGAIMARRRGDEIQPFPGIGEVPELIPATAPIRVQPRRSVKRSRQEMEYHETRVHKRRG</sequence>
<dbReference type="AlphaFoldDB" id="A0A194XFH7"/>
<proteinExistence type="predicted"/>
<dbReference type="GeneID" id="28829407"/>
<feature type="region of interest" description="Disordered" evidence="1">
    <location>
        <begin position="448"/>
        <end position="471"/>
    </location>
</feature>
<name>A0A194XFH7_MOLSC</name>
<dbReference type="Gene3D" id="3.40.395.10">
    <property type="entry name" value="Adenoviral Proteinase, Chain A"/>
    <property type="match status" value="1"/>
</dbReference>
<evidence type="ECO:0000313" key="2">
    <source>
        <dbReference type="EMBL" id="KUJ18889.1"/>
    </source>
</evidence>
<dbReference type="RefSeq" id="XP_018073244.1">
    <property type="nucleotide sequence ID" value="XM_018219681.1"/>
</dbReference>
<feature type="compositionally biased region" description="Basic residues" evidence="1">
    <location>
        <begin position="264"/>
        <end position="281"/>
    </location>
</feature>
<feature type="compositionally biased region" description="Basic and acidic residues" evidence="1">
    <location>
        <begin position="282"/>
        <end position="294"/>
    </location>
</feature>
<organism evidence="2 3">
    <name type="scientific">Mollisia scopiformis</name>
    <name type="common">Conifer needle endophyte fungus</name>
    <name type="synonym">Phialocephala scopiformis</name>
    <dbReference type="NCBI Taxonomy" id="149040"/>
    <lineage>
        <taxon>Eukaryota</taxon>
        <taxon>Fungi</taxon>
        <taxon>Dikarya</taxon>
        <taxon>Ascomycota</taxon>
        <taxon>Pezizomycotina</taxon>
        <taxon>Leotiomycetes</taxon>
        <taxon>Helotiales</taxon>
        <taxon>Mollisiaceae</taxon>
        <taxon>Mollisia</taxon>
    </lineage>
</organism>
<dbReference type="SUPFAM" id="SSF54001">
    <property type="entry name" value="Cysteine proteinases"/>
    <property type="match status" value="1"/>
</dbReference>
<dbReference type="EMBL" id="KQ947412">
    <property type="protein sequence ID" value="KUJ18889.1"/>
    <property type="molecule type" value="Genomic_DNA"/>
</dbReference>
<dbReference type="OrthoDB" id="3553968at2759"/>
<gene>
    <name evidence="2" type="ORF">LY89DRAFT_732428</name>
</gene>
<keyword evidence="3" id="KW-1185">Reference proteome</keyword>
<accession>A0A194XFH7</accession>
<feature type="region of interest" description="Disordered" evidence="1">
    <location>
        <begin position="231"/>
        <end position="319"/>
    </location>
</feature>
<feature type="compositionally biased region" description="Acidic residues" evidence="1">
    <location>
        <begin position="295"/>
        <end position="313"/>
    </location>
</feature>
<dbReference type="InterPro" id="IPR038765">
    <property type="entry name" value="Papain-like_cys_pep_sf"/>
</dbReference>
<evidence type="ECO:0008006" key="4">
    <source>
        <dbReference type="Google" id="ProtNLM"/>
    </source>
</evidence>
<evidence type="ECO:0000256" key="1">
    <source>
        <dbReference type="SAM" id="MobiDB-lite"/>
    </source>
</evidence>
<dbReference type="KEGG" id="psco:LY89DRAFT_732428"/>